<proteinExistence type="predicted"/>
<dbReference type="EMBL" id="DAAFVE010000012">
    <property type="protein sequence ID" value="HAB1651944.1"/>
    <property type="molecule type" value="Genomic_DNA"/>
</dbReference>
<sequence length="61" mass="7003">MDEKIRIIDESECHCDDKDEEEKEKTLHKVENFIRQLNDSARKTFGTAPGGFGIPFPLPLL</sequence>
<evidence type="ECO:0000313" key="5">
    <source>
        <dbReference type="EMBL" id="HAB4680296.1"/>
    </source>
</evidence>
<dbReference type="EMBL" id="DAAGVC010000012">
    <property type="protein sequence ID" value="HAB4680296.1"/>
    <property type="molecule type" value="Genomic_DNA"/>
</dbReference>
<dbReference type="RefSeq" id="WP_136160138.1">
    <property type="nucleotide sequence ID" value="NZ_JABFYP010000014.1"/>
</dbReference>
<evidence type="ECO:0000313" key="2">
    <source>
        <dbReference type="EMBL" id="HAB2011643.1"/>
    </source>
</evidence>
<gene>
    <name evidence="2" type="ORF">GB037_22845</name>
    <name evidence="6" type="ORF">GB614_19655</name>
    <name evidence="3" type="ORF">GBV61_19355</name>
    <name evidence="1" type="ORF">GBX92_18010</name>
    <name evidence="4" type="ORF">GBY45_19320</name>
    <name evidence="5" type="ORF">GBZ53_19235</name>
</gene>
<evidence type="ECO:0000313" key="1">
    <source>
        <dbReference type="EMBL" id="HAB1651944.1"/>
    </source>
</evidence>
<dbReference type="AlphaFoldDB" id="A0A6X8KYK7"/>
<dbReference type="EMBL" id="DAAGPO010000014">
    <property type="protein sequence ID" value="HAB4033307.1"/>
    <property type="molecule type" value="Genomic_DNA"/>
</dbReference>
<reference evidence="2" key="2">
    <citation type="submission" date="2019-10" db="EMBL/GenBank/DDBJ databases">
        <authorList>
            <consortium name="NCBI Pathogen Detection Project"/>
        </authorList>
    </citation>
    <scope>NUCLEOTIDE SEQUENCE</scope>
    <source>
        <strain evidence="2">Salmonella enterica</strain>
    </source>
</reference>
<dbReference type="EMBL" id="DAAFYI010000129">
    <property type="protein sequence ID" value="HAB2011643.1"/>
    <property type="molecule type" value="Genomic_DNA"/>
</dbReference>
<evidence type="ECO:0000313" key="3">
    <source>
        <dbReference type="EMBL" id="HAB3821367.1"/>
    </source>
</evidence>
<evidence type="ECO:0000313" key="6">
    <source>
        <dbReference type="EMBL" id="HAB6336501.1"/>
    </source>
</evidence>
<comment type="caution">
    <text evidence="2">The sequence shown here is derived from an EMBL/GenBank/DDBJ whole genome shotgun (WGS) entry which is preliminary data.</text>
</comment>
<reference evidence="2" key="1">
    <citation type="journal article" date="2018" name="Genome Biol.">
        <title>SKESA: strategic k-mer extension for scrupulous assemblies.</title>
        <authorList>
            <person name="Souvorov A."/>
            <person name="Agarwala R."/>
            <person name="Lipman D.J."/>
        </authorList>
    </citation>
    <scope>NUCLEOTIDE SEQUENCE</scope>
    <source>
        <strain evidence="2">Salmonella enterica</strain>
    </source>
</reference>
<accession>A0A6X8KYK7</accession>
<organism evidence="2">
    <name type="scientific">Salmonella enterica I</name>
    <dbReference type="NCBI Taxonomy" id="59201"/>
    <lineage>
        <taxon>Bacteria</taxon>
        <taxon>Pseudomonadati</taxon>
        <taxon>Pseudomonadota</taxon>
        <taxon>Gammaproteobacteria</taxon>
        <taxon>Enterobacterales</taxon>
        <taxon>Enterobacteriaceae</taxon>
        <taxon>Salmonella</taxon>
    </lineage>
</organism>
<dbReference type="EMBL" id="DAAGNR010000012">
    <property type="protein sequence ID" value="HAB3821367.1"/>
    <property type="molecule type" value="Genomic_DNA"/>
</dbReference>
<name>A0A6X8KYK7_SALET</name>
<protein>
    <submittedName>
        <fullName evidence="2">Uncharacterized protein</fullName>
    </submittedName>
</protein>
<evidence type="ECO:0000313" key="4">
    <source>
        <dbReference type="EMBL" id="HAB4033307.1"/>
    </source>
</evidence>
<dbReference type="EMBL" id="DAAHJG010000017">
    <property type="protein sequence ID" value="HAB6336501.1"/>
    <property type="molecule type" value="Genomic_DNA"/>
</dbReference>